<dbReference type="AlphaFoldDB" id="A0A1F4UXK1"/>
<name>A0A1F4UXK1_UNCKA</name>
<gene>
    <name evidence="1" type="ORF">A2W32_01905</name>
</gene>
<organism evidence="1 2">
    <name type="scientific">candidate division WWE3 bacterium RBG_16_37_10</name>
    <dbReference type="NCBI Taxonomy" id="1802610"/>
    <lineage>
        <taxon>Bacteria</taxon>
        <taxon>Katanobacteria</taxon>
    </lineage>
</organism>
<dbReference type="STRING" id="1802610.A2W32_01905"/>
<evidence type="ECO:0000313" key="1">
    <source>
        <dbReference type="EMBL" id="OGC49695.1"/>
    </source>
</evidence>
<dbReference type="Proteomes" id="UP000177371">
    <property type="component" value="Unassembled WGS sequence"/>
</dbReference>
<evidence type="ECO:0000313" key="2">
    <source>
        <dbReference type="Proteomes" id="UP000177371"/>
    </source>
</evidence>
<proteinExistence type="predicted"/>
<protein>
    <submittedName>
        <fullName evidence="1">Uncharacterized protein</fullName>
    </submittedName>
</protein>
<comment type="caution">
    <text evidence="1">The sequence shown here is derived from an EMBL/GenBank/DDBJ whole genome shotgun (WGS) entry which is preliminary data.</text>
</comment>
<accession>A0A1F4UXK1</accession>
<reference evidence="1 2" key="1">
    <citation type="journal article" date="2016" name="Nat. Commun.">
        <title>Thousands of microbial genomes shed light on interconnected biogeochemical processes in an aquifer system.</title>
        <authorList>
            <person name="Anantharaman K."/>
            <person name="Brown C.T."/>
            <person name="Hug L.A."/>
            <person name="Sharon I."/>
            <person name="Castelle C.J."/>
            <person name="Probst A.J."/>
            <person name="Thomas B.C."/>
            <person name="Singh A."/>
            <person name="Wilkins M.J."/>
            <person name="Karaoz U."/>
            <person name="Brodie E.L."/>
            <person name="Williams K.H."/>
            <person name="Hubbard S.S."/>
            <person name="Banfield J.F."/>
        </authorList>
    </citation>
    <scope>NUCLEOTIDE SEQUENCE [LARGE SCALE GENOMIC DNA]</scope>
</reference>
<sequence length="165" mass="19621">MEITDPTARFFYQLMTSKKPKEKDGDNALFIWGLKYLVGLSFFKISGKYYDFWRWSTQYYPFSLLYQDRLFHHNNQSVNKFMIRLQNLINKANIKTTILTGEYGGQFCEFYGTFNKKSDNTPDNIEQINKVLQEKLDTIYTRENKKGFRVLVPTQMLVSMEVLEN</sequence>
<dbReference type="EMBL" id="MEUT01000045">
    <property type="protein sequence ID" value="OGC49695.1"/>
    <property type="molecule type" value="Genomic_DNA"/>
</dbReference>